<feature type="region of interest" description="Disordered" evidence="7">
    <location>
        <begin position="54"/>
        <end position="83"/>
    </location>
</feature>
<evidence type="ECO:0000259" key="9">
    <source>
        <dbReference type="PROSITE" id="PS51935"/>
    </source>
</evidence>
<evidence type="ECO:0000256" key="8">
    <source>
        <dbReference type="SAM" id="SignalP"/>
    </source>
</evidence>
<keyword evidence="2" id="KW-0645">Protease</keyword>
<comment type="caution">
    <text evidence="10">The sequence shown here is derived from an EMBL/GenBank/DDBJ whole genome shotgun (WGS) entry which is preliminary data.</text>
</comment>
<evidence type="ECO:0000256" key="4">
    <source>
        <dbReference type="ARBA" id="ARBA00022801"/>
    </source>
</evidence>
<evidence type="ECO:0000256" key="7">
    <source>
        <dbReference type="SAM" id="MobiDB-lite"/>
    </source>
</evidence>
<dbReference type="PROSITE" id="PS51170">
    <property type="entry name" value="CW"/>
    <property type="match status" value="2"/>
</dbReference>
<feature type="repeat" description="Cell wall-binding" evidence="6">
    <location>
        <begin position="143"/>
        <end position="162"/>
    </location>
</feature>
<dbReference type="PANTHER" id="PTHR47053">
    <property type="entry name" value="MUREIN DD-ENDOPEPTIDASE MEPH-RELATED"/>
    <property type="match status" value="1"/>
</dbReference>
<feature type="repeat" description="Cell wall-binding" evidence="6">
    <location>
        <begin position="261"/>
        <end position="280"/>
    </location>
</feature>
<name>A0ABR6TKP3_9FIRM</name>
<gene>
    <name evidence="10" type="ORF">HLB29_04665</name>
</gene>
<dbReference type="Gene3D" id="2.30.30.40">
    <property type="entry name" value="SH3 Domains"/>
    <property type="match status" value="1"/>
</dbReference>
<evidence type="ECO:0000313" key="11">
    <source>
        <dbReference type="Proteomes" id="UP000713904"/>
    </source>
</evidence>
<evidence type="ECO:0000256" key="3">
    <source>
        <dbReference type="ARBA" id="ARBA00022737"/>
    </source>
</evidence>
<dbReference type="InterPro" id="IPR038765">
    <property type="entry name" value="Papain-like_cys_pep_sf"/>
</dbReference>
<keyword evidence="4" id="KW-0378">Hydrolase</keyword>
<evidence type="ECO:0000313" key="10">
    <source>
        <dbReference type="EMBL" id="MBC2575971.1"/>
    </source>
</evidence>
<dbReference type="Pfam" id="PF19127">
    <property type="entry name" value="Choline_bind_3"/>
    <property type="match status" value="2"/>
</dbReference>
<dbReference type="Proteomes" id="UP000713904">
    <property type="component" value="Unassembled WGS sequence"/>
</dbReference>
<keyword evidence="8" id="KW-0732">Signal</keyword>
<dbReference type="InterPro" id="IPR003646">
    <property type="entry name" value="SH3-like_bac-type"/>
</dbReference>
<evidence type="ECO:0000256" key="1">
    <source>
        <dbReference type="ARBA" id="ARBA00007074"/>
    </source>
</evidence>
<feature type="compositionally biased region" description="Low complexity" evidence="7">
    <location>
        <begin position="54"/>
        <end position="65"/>
    </location>
</feature>
<dbReference type="SUPFAM" id="SSF54001">
    <property type="entry name" value="Cysteine proteinases"/>
    <property type="match status" value="1"/>
</dbReference>
<feature type="signal peptide" evidence="8">
    <location>
        <begin position="1"/>
        <end position="36"/>
    </location>
</feature>
<feature type="compositionally biased region" description="Polar residues" evidence="7">
    <location>
        <begin position="73"/>
        <end position="83"/>
    </location>
</feature>
<dbReference type="InterPro" id="IPR000064">
    <property type="entry name" value="NLP_P60_dom"/>
</dbReference>
<dbReference type="PANTHER" id="PTHR47053:SF1">
    <property type="entry name" value="MUREIN DD-ENDOPEPTIDASE MEPH-RELATED"/>
    <property type="match status" value="1"/>
</dbReference>
<keyword evidence="3" id="KW-0677">Repeat</keyword>
<dbReference type="Gene3D" id="3.90.1720.10">
    <property type="entry name" value="endopeptidase domain like (from Nostoc punctiforme)"/>
    <property type="match status" value="1"/>
</dbReference>
<evidence type="ECO:0000256" key="2">
    <source>
        <dbReference type="ARBA" id="ARBA00022670"/>
    </source>
</evidence>
<dbReference type="InterPro" id="IPR018337">
    <property type="entry name" value="Cell_wall/Cho-bd_repeat"/>
</dbReference>
<dbReference type="RefSeq" id="WP_207719516.1">
    <property type="nucleotide sequence ID" value="NZ_JABGBW010000002.1"/>
</dbReference>
<accession>A0ABR6TKP3</accession>
<dbReference type="Pfam" id="PF00877">
    <property type="entry name" value="NLPC_P60"/>
    <property type="match status" value="1"/>
</dbReference>
<proteinExistence type="inferred from homology"/>
<comment type="similarity">
    <text evidence="1">Belongs to the peptidase C40 family.</text>
</comment>
<keyword evidence="5" id="KW-0788">Thiol protease</keyword>
<feature type="domain" description="NlpC/P60" evidence="9">
    <location>
        <begin position="369"/>
        <end position="484"/>
    </location>
</feature>
<keyword evidence="11" id="KW-1185">Reference proteome</keyword>
<reference evidence="10 11" key="1">
    <citation type="submission" date="2020-05" db="EMBL/GenBank/DDBJ databases">
        <title>Draft genome of xy-202 and genomic insight in genome of the genus Peptostreptococcus.</title>
        <authorList>
            <person name="Zhang Z."/>
        </authorList>
    </citation>
    <scope>NUCLEOTIDE SEQUENCE [LARGE SCALE GENOMIC DNA]</scope>
    <source>
        <strain evidence="10 11">DSM 27025</strain>
    </source>
</reference>
<feature type="chain" id="PRO_5045716605" evidence="8">
    <location>
        <begin position="37"/>
        <end position="484"/>
    </location>
</feature>
<dbReference type="EMBL" id="JABGBW010000002">
    <property type="protein sequence ID" value="MBC2575971.1"/>
    <property type="molecule type" value="Genomic_DNA"/>
</dbReference>
<dbReference type="Gene3D" id="2.10.270.10">
    <property type="entry name" value="Cholin Binding"/>
    <property type="match status" value="2"/>
</dbReference>
<evidence type="ECO:0000256" key="5">
    <source>
        <dbReference type="ARBA" id="ARBA00022807"/>
    </source>
</evidence>
<dbReference type="PROSITE" id="PS51935">
    <property type="entry name" value="NLPC_P60"/>
    <property type="match status" value="1"/>
</dbReference>
<dbReference type="SUPFAM" id="SSF69360">
    <property type="entry name" value="Cell wall binding repeat"/>
    <property type="match status" value="1"/>
</dbReference>
<protein>
    <submittedName>
        <fullName evidence="10">SH3 domain-containing protein</fullName>
    </submittedName>
</protein>
<dbReference type="InterPro" id="IPR051202">
    <property type="entry name" value="Peptidase_C40"/>
</dbReference>
<dbReference type="Pfam" id="PF08239">
    <property type="entry name" value="SH3_3"/>
    <property type="match status" value="1"/>
</dbReference>
<organism evidence="10 11">
    <name type="scientific">Peptostreptococcus canis</name>
    <dbReference type="NCBI Taxonomy" id="1159213"/>
    <lineage>
        <taxon>Bacteria</taxon>
        <taxon>Bacillati</taxon>
        <taxon>Bacillota</taxon>
        <taxon>Clostridia</taxon>
        <taxon>Peptostreptococcales</taxon>
        <taxon>Peptostreptococcaceae</taxon>
        <taxon>Peptostreptococcus</taxon>
    </lineage>
</organism>
<evidence type="ECO:0000256" key="6">
    <source>
        <dbReference type="PROSITE-ProRule" id="PRU00591"/>
    </source>
</evidence>
<sequence length="484" mass="54548">MQFKRNNRNEKIKKIMSIALATFMLASGISSSLVFADENSENVILSEETIMDASSSQEDSQLQSEEASDATPADNSEIPNDSSLDSLDIIVEDKAIKTSSRKLNGFVREDGKWRFYVNNIQSKGWIKYQGIDYYIINGYSLPQNMWRTIKGNRYYFNKDGVMIRDQKVKIDGKEYQFNRQGHMVANDNSKRLNEVTPEQQAIYNKGAQILRDSEKNSSFVKNGIFKEAGKWFKYVDGRKARGWYQDGANRLFFLNTFSRAENMWRTIDGVRYYFDSNGAMVSNTIRYIDGSTYKFEANGALNKSVKTTVIQRDIDIRVNADNKSAIVGKFIKGNGVEIVSTNGSYSKVKNGNGKIEGWIPSSAYISESQKRIENVISVAKSKLGAPYVWGATGPSTFDCSGLMLYSFSRGANVNLPRVSRYQARVGRYVSRDQLRPGDMVFWGSPVHHVGLYIGNGKYIHAPEPGSSVRIAQLGSYTTARRVIE</sequence>